<organism evidence="2 3">
    <name type="scientific">Streptomyces spectabilis</name>
    <dbReference type="NCBI Taxonomy" id="68270"/>
    <lineage>
        <taxon>Bacteria</taxon>
        <taxon>Bacillati</taxon>
        <taxon>Actinomycetota</taxon>
        <taxon>Actinomycetes</taxon>
        <taxon>Kitasatosporales</taxon>
        <taxon>Streptomycetaceae</taxon>
        <taxon>Streptomyces</taxon>
    </lineage>
</organism>
<sequence>MSRHPVTAQAPPRPPGKPMPPQNLLAGQWQARPSPARTRGEPLCPLRHGREATHWAASTAPGRGPPDSDS</sequence>
<name>A0A5P2XFZ8_STRST</name>
<protein>
    <submittedName>
        <fullName evidence="2">Uncharacterized protein</fullName>
    </submittedName>
</protein>
<dbReference type="KEGG" id="sspb:CP982_35870"/>
<evidence type="ECO:0000313" key="2">
    <source>
        <dbReference type="EMBL" id="QEV63421.1"/>
    </source>
</evidence>
<evidence type="ECO:0000313" key="3">
    <source>
        <dbReference type="Proteomes" id="UP000326505"/>
    </source>
</evidence>
<gene>
    <name evidence="2" type="ORF">CP982_35870</name>
</gene>
<feature type="region of interest" description="Disordered" evidence="1">
    <location>
        <begin position="1"/>
        <end position="70"/>
    </location>
</feature>
<reference evidence="2 3" key="1">
    <citation type="submission" date="2017-09" db="EMBL/GenBank/DDBJ databases">
        <authorList>
            <person name="Lee N."/>
            <person name="Cho B.-K."/>
        </authorList>
    </citation>
    <scope>NUCLEOTIDE SEQUENCE [LARGE SCALE GENOMIC DNA]</scope>
    <source>
        <strain evidence="2 3">ATCC 27465</strain>
    </source>
</reference>
<accession>A0A5P2XFZ8</accession>
<proteinExistence type="predicted"/>
<dbReference type="AlphaFoldDB" id="A0A5P2XFZ8"/>
<feature type="compositionally biased region" description="Pro residues" evidence="1">
    <location>
        <begin position="11"/>
        <end position="21"/>
    </location>
</feature>
<evidence type="ECO:0000256" key="1">
    <source>
        <dbReference type="SAM" id="MobiDB-lite"/>
    </source>
</evidence>
<dbReference type="EMBL" id="CP023690">
    <property type="protein sequence ID" value="QEV63421.1"/>
    <property type="molecule type" value="Genomic_DNA"/>
</dbReference>
<dbReference type="Proteomes" id="UP000326505">
    <property type="component" value="Chromosome"/>
</dbReference>